<feature type="domain" description="Hydantoinase A/oxoprolinase" evidence="3">
    <location>
        <begin position="237"/>
        <end position="551"/>
    </location>
</feature>
<dbReference type="Pfam" id="PF05378">
    <property type="entry name" value="Hydant_A_N"/>
    <property type="match status" value="1"/>
</dbReference>
<feature type="region of interest" description="Disordered" evidence="2">
    <location>
        <begin position="660"/>
        <end position="679"/>
    </location>
</feature>
<keyword evidence="8" id="KW-1185">Reference proteome</keyword>
<proteinExistence type="inferred from homology"/>
<dbReference type="InterPro" id="IPR008040">
    <property type="entry name" value="Hydant_A_N"/>
</dbReference>
<dbReference type="InterPro" id="IPR003692">
    <property type="entry name" value="Hydantoinase_B"/>
</dbReference>
<evidence type="ECO:0000256" key="1">
    <source>
        <dbReference type="ARBA" id="ARBA00010403"/>
    </source>
</evidence>
<dbReference type="OrthoDB" id="9209444at2759"/>
<evidence type="ECO:0000259" key="6">
    <source>
        <dbReference type="Pfam" id="PF19278"/>
    </source>
</evidence>
<dbReference type="InterPro" id="IPR045079">
    <property type="entry name" value="Oxoprolinase-like"/>
</dbReference>
<dbReference type="GO" id="GO:0017168">
    <property type="term" value="F:5-oxoprolinase (ATP-hydrolyzing) activity"/>
    <property type="evidence" value="ECO:0007669"/>
    <property type="project" value="TreeGrafter"/>
</dbReference>
<feature type="domain" description="Hydantoinase B/oxoprolinase" evidence="4">
    <location>
        <begin position="1136"/>
        <end position="1237"/>
    </location>
</feature>
<sequence>MAAPVAPSGFQFAIDRGGTFTDVFARCPGGRVRVLKLLSEDPAYRDAPTEGIRRVLQEELGVSLPRDEPLDSSRIQWIRMGTTVATNTLLQRRGERTALAVTRGFRHLLHIGTQARPHLFDLAVAMPDVLYEEVIEVDERLIPEQEHCHLPGSDTWPRVTGCSGVTLLVQRPLDLARLRGDLERVLARGIRSLAVLLLHSYAWPGHEQQVGALALELGFSQVSLSSAVAGMARAVPRGLTACVDAYLSPGVQRYLSGFCQGFRDGLKGVQVLFMRSDGGLTPMATFGGARAILSGPAGGVVGYARTTFDPLDGTPVIGFDMGGTSTDVSRFAGQFEHVFEATTAGVPIQAPQLDINTVAAGGGSRLFFRSGLYVVGPESAGAHPGPACYRKGGPLTVTDANLVLGRLLPDYFPRIFGPGEDQPLCRDTAVAAFRQLTAAIADFQRASGDSGDTSGDIAGGTAGGSAVTPSVEEVALGFIRVANEAMCRPIRALTQARGHDAARHVLACFGGAGGQHACAIARALGMARVFIHKHSGLLSALGLALADVVHEEQEPCALPYGPAAFPRLDARLRELERRCRDALREQGFAPEQIQTEPFLHLRYEGTDCALMVSPRGHPAHPGSCDTGDFLAAFTARYRQEFGFTLPGRAVLVDDLRVRGTGSTGGAPETPLEPRGDPPHLETVTQCYFEGGYQDTPVYLLGDLGCDHTLPGPAIIIDTNSTIVVEPGCVATVTPLGDISIQVGSGPPRELGTRLDPVTLSVFSHRFMSIAEQMGRTLQRSAISTNIKERLDFSCALFGPQGGLVSNAPHIPVHLGAMQEAVQFQIRNLGPELREGDVILSNHPRAGGSHLPDLTVITPVFWPGQPRPVFFVASRGHHADVGGSTPGSMPPHSQNLRQEGALFTSFKLVTDGHFREHEVTQALLAPGDIPGCSGTRNLSDNLSDLRAQVAANTKGIALVLELIREHGLDTVQAYMGHVQANAEVAVRDMLQAVSLRWGTSLVAEDTMDDGTPIRLRVTLDPEQGSAVFDFGGTGPEVLGNCNAPRAITLSALIYCLRCLVGHDIPLNQGCLAPVEVRIPPGSILDPSPEAAVVGGNVLTSQRVVDVVLRAFGVCAASQVSTGGGQVRHSQVSTGGDRYPVILRRFELRAGSGGAGRHRGGDGVIRELQFRAATELSVLSERRATRPYGMAGGLPGAPGLNLLLRRDGRTINLGGKSCVAVEPGDIFRLLTPGGGGFGPAEDGMGDDPRDSPDPQDLWVTQNPKNPPDLQDLWAPKNPPNSQSPPNPPTPQTFLERGSVFEFRQAQEGV</sequence>
<feature type="compositionally biased region" description="Pro residues" evidence="2">
    <location>
        <begin position="1274"/>
        <end position="1288"/>
    </location>
</feature>
<protein>
    <recommendedName>
        <fullName evidence="9">5-oxoprolinase</fullName>
    </recommendedName>
</protein>
<dbReference type="Pfam" id="PF19278">
    <property type="entry name" value="Hydant_A_C"/>
    <property type="match status" value="1"/>
</dbReference>
<reference evidence="7" key="1">
    <citation type="submission" date="2019-04" db="EMBL/GenBank/DDBJ databases">
        <title>Genome assembly of Zosterops borbonicus 15179.</title>
        <authorList>
            <person name="Leroy T."/>
            <person name="Anselmetti Y."/>
            <person name="Tilak M.-K."/>
            <person name="Nabholz B."/>
        </authorList>
    </citation>
    <scope>NUCLEOTIDE SEQUENCE</scope>
    <source>
        <strain evidence="7">HGM_15179</strain>
        <tissue evidence="7">Muscle</tissue>
    </source>
</reference>
<evidence type="ECO:0000259" key="4">
    <source>
        <dbReference type="Pfam" id="PF02538"/>
    </source>
</evidence>
<feature type="domain" description="Hydantoinase B/oxoprolinase" evidence="4">
    <location>
        <begin position="755"/>
        <end position="1120"/>
    </location>
</feature>
<dbReference type="GO" id="GO:0006749">
    <property type="term" value="P:glutathione metabolic process"/>
    <property type="evidence" value="ECO:0007669"/>
    <property type="project" value="TreeGrafter"/>
</dbReference>
<evidence type="ECO:0000313" key="8">
    <source>
        <dbReference type="Proteomes" id="UP000796761"/>
    </source>
</evidence>
<dbReference type="InterPro" id="IPR049517">
    <property type="entry name" value="ACX-like_C"/>
</dbReference>
<dbReference type="EMBL" id="SWJQ01001002">
    <property type="protein sequence ID" value="TRZ09742.1"/>
    <property type="molecule type" value="Genomic_DNA"/>
</dbReference>
<evidence type="ECO:0000256" key="2">
    <source>
        <dbReference type="SAM" id="MobiDB-lite"/>
    </source>
</evidence>
<dbReference type="PANTHER" id="PTHR11365">
    <property type="entry name" value="5-OXOPROLINASE RELATED"/>
    <property type="match status" value="1"/>
</dbReference>
<gene>
    <name evidence="7" type="ORF">HGM15179_017352</name>
</gene>
<feature type="domain" description="Hydantoinase/oxoprolinase N-terminal" evidence="5">
    <location>
        <begin position="12"/>
        <end position="217"/>
    </location>
</feature>
<feature type="region of interest" description="Disordered" evidence="2">
    <location>
        <begin position="1229"/>
        <end position="1295"/>
    </location>
</feature>
<dbReference type="Pfam" id="PF01968">
    <property type="entry name" value="Hydantoinase_A"/>
    <property type="match status" value="1"/>
</dbReference>
<dbReference type="GO" id="GO:0005829">
    <property type="term" value="C:cytosol"/>
    <property type="evidence" value="ECO:0007669"/>
    <property type="project" value="TreeGrafter"/>
</dbReference>
<evidence type="ECO:0000259" key="3">
    <source>
        <dbReference type="Pfam" id="PF01968"/>
    </source>
</evidence>
<evidence type="ECO:0000259" key="5">
    <source>
        <dbReference type="Pfam" id="PF05378"/>
    </source>
</evidence>
<comment type="caution">
    <text evidence="7">The sequence shown here is derived from an EMBL/GenBank/DDBJ whole genome shotgun (WGS) entry which is preliminary data.</text>
</comment>
<organism evidence="7 8">
    <name type="scientific">Zosterops borbonicus</name>
    <dbReference type="NCBI Taxonomy" id="364589"/>
    <lineage>
        <taxon>Eukaryota</taxon>
        <taxon>Metazoa</taxon>
        <taxon>Chordata</taxon>
        <taxon>Craniata</taxon>
        <taxon>Vertebrata</taxon>
        <taxon>Euteleostomi</taxon>
        <taxon>Archelosauria</taxon>
        <taxon>Archosauria</taxon>
        <taxon>Dinosauria</taxon>
        <taxon>Saurischia</taxon>
        <taxon>Theropoda</taxon>
        <taxon>Coelurosauria</taxon>
        <taxon>Aves</taxon>
        <taxon>Neognathae</taxon>
        <taxon>Neoaves</taxon>
        <taxon>Telluraves</taxon>
        <taxon>Australaves</taxon>
        <taxon>Passeriformes</taxon>
        <taxon>Sylvioidea</taxon>
        <taxon>Zosteropidae</taxon>
        <taxon>Zosterops</taxon>
    </lineage>
</organism>
<accession>A0A8K1G163</accession>
<dbReference type="Proteomes" id="UP000796761">
    <property type="component" value="Unassembled WGS sequence"/>
</dbReference>
<dbReference type="InterPro" id="IPR002821">
    <property type="entry name" value="Hydantoinase_A"/>
</dbReference>
<evidence type="ECO:0008006" key="9">
    <source>
        <dbReference type="Google" id="ProtNLM"/>
    </source>
</evidence>
<dbReference type="PANTHER" id="PTHR11365:SF2">
    <property type="entry name" value="5-OXOPROLINASE"/>
    <property type="match status" value="1"/>
</dbReference>
<feature type="domain" description="Acetophenone carboxylase-like C-terminal" evidence="6">
    <location>
        <begin position="568"/>
        <end position="731"/>
    </location>
</feature>
<dbReference type="Pfam" id="PF02538">
    <property type="entry name" value="Hydantoinase_B"/>
    <property type="match status" value="2"/>
</dbReference>
<evidence type="ECO:0000313" key="7">
    <source>
        <dbReference type="EMBL" id="TRZ09742.1"/>
    </source>
</evidence>
<name>A0A8K1G163_9PASS</name>
<comment type="similarity">
    <text evidence="1">Belongs to the oxoprolinase family.</text>
</comment>